<gene>
    <name evidence="2" type="ORF">GGX14DRAFT_400229</name>
</gene>
<evidence type="ECO:0000313" key="2">
    <source>
        <dbReference type="EMBL" id="KAJ7201029.1"/>
    </source>
</evidence>
<keyword evidence="3" id="KW-1185">Reference proteome</keyword>
<proteinExistence type="predicted"/>
<evidence type="ECO:0000256" key="1">
    <source>
        <dbReference type="SAM" id="MobiDB-lite"/>
    </source>
</evidence>
<comment type="caution">
    <text evidence="2">The sequence shown here is derived from an EMBL/GenBank/DDBJ whole genome shotgun (WGS) entry which is preliminary data.</text>
</comment>
<feature type="compositionally biased region" description="Basic residues" evidence="1">
    <location>
        <begin position="121"/>
        <end position="134"/>
    </location>
</feature>
<protein>
    <submittedName>
        <fullName evidence="2">Uncharacterized protein</fullName>
    </submittedName>
</protein>
<dbReference type="AlphaFoldDB" id="A0AAD6V2B1"/>
<feature type="compositionally biased region" description="Gly residues" evidence="1">
    <location>
        <begin position="144"/>
        <end position="159"/>
    </location>
</feature>
<sequence>MPFRCARMCTTRCPAVHARARWRPAGVDRARTWTSGAGVRGRARAVRGHARRERSRTRTLRRKRRAHGRCVFGACVDGLACDANAARGEPGGGMDTPGAGVCRRGIKCPAGRGVGRRWRARTAVGGRRRGRRARAGVPCDANAGRGGGGGAWREPGGGAWTRHSRARTPGVDTPGTGVRGRGRRTQGRGVGRRWGCGGVSRVGVDTAFAARGRRAFAGVDAARKGGGSDGGGVWGRELGGRGHGIRARGRWAFAGVDAARKGGGSDGGGVWAWKPGVDTPGMDAARGGAHGRCVFGAGVDGRACDANAARGEPGGGVDTPGAGVRRRRRRGWRGDVA</sequence>
<feature type="region of interest" description="Disordered" evidence="1">
    <location>
        <begin position="307"/>
        <end position="337"/>
    </location>
</feature>
<name>A0AAD6V2B1_9AGAR</name>
<accession>A0AAD6V2B1</accession>
<dbReference type="Proteomes" id="UP001219525">
    <property type="component" value="Unassembled WGS sequence"/>
</dbReference>
<dbReference type="EMBL" id="JARJCW010000060">
    <property type="protein sequence ID" value="KAJ7201029.1"/>
    <property type="molecule type" value="Genomic_DNA"/>
</dbReference>
<reference evidence="2" key="1">
    <citation type="submission" date="2023-03" db="EMBL/GenBank/DDBJ databases">
        <title>Massive genome expansion in bonnet fungi (Mycena s.s.) driven by repeated elements and novel gene families across ecological guilds.</title>
        <authorList>
            <consortium name="Lawrence Berkeley National Laboratory"/>
            <person name="Harder C.B."/>
            <person name="Miyauchi S."/>
            <person name="Viragh M."/>
            <person name="Kuo A."/>
            <person name="Thoen E."/>
            <person name="Andreopoulos B."/>
            <person name="Lu D."/>
            <person name="Skrede I."/>
            <person name="Drula E."/>
            <person name="Henrissat B."/>
            <person name="Morin E."/>
            <person name="Kohler A."/>
            <person name="Barry K."/>
            <person name="LaButti K."/>
            <person name="Morin E."/>
            <person name="Salamov A."/>
            <person name="Lipzen A."/>
            <person name="Mereny Z."/>
            <person name="Hegedus B."/>
            <person name="Baldrian P."/>
            <person name="Stursova M."/>
            <person name="Weitz H."/>
            <person name="Taylor A."/>
            <person name="Grigoriev I.V."/>
            <person name="Nagy L.G."/>
            <person name="Martin F."/>
            <person name="Kauserud H."/>
        </authorList>
    </citation>
    <scope>NUCLEOTIDE SEQUENCE</scope>
    <source>
        <strain evidence="2">9144</strain>
    </source>
</reference>
<organism evidence="2 3">
    <name type="scientific">Mycena pura</name>
    <dbReference type="NCBI Taxonomy" id="153505"/>
    <lineage>
        <taxon>Eukaryota</taxon>
        <taxon>Fungi</taxon>
        <taxon>Dikarya</taxon>
        <taxon>Basidiomycota</taxon>
        <taxon>Agaricomycotina</taxon>
        <taxon>Agaricomycetes</taxon>
        <taxon>Agaricomycetidae</taxon>
        <taxon>Agaricales</taxon>
        <taxon>Marasmiineae</taxon>
        <taxon>Mycenaceae</taxon>
        <taxon>Mycena</taxon>
    </lineage>
</organism>
<feature type="compositionally biased region" description="Low complexity" evidence="1">
    <location>
        <begin position="167"/>
        <end position="176"/>
    </location>
</feature>
<feature type="region of interest" description="Disordered" evidence="1">
    <location>
        <begin position="121"/>
        <end position="192"/>
    </location>
</feature>
<evidence type="ECO:0000313" key="3">
    <source>
        <dbReference type="Proteomes" id="UP001219525"/>
    </source>
</evidence>